<evidence type="ECO:0000313" key="1">
    <source>
        <dbReference type="EMBL" id="CAB5170082.1"/>
    </source>
</evidence>
<sequence>MDDLVKRLRSPEVFIDTGGMISPVAYQAADRIEQLEAALREIAAASKIIAKGEDMETALKVMLASYQNIARAALGEKKDED</sequence>
<dbReference type="EMBL" id="LR798203">
    <property type="protein sequence ID" value="CAB5170082.1"/>
    <property type="molecule type" value="Genomic_DNA"/>
</dbReference>
<name>A0A6J7WBN6_9CAUD</name>
<organism evidence="1">
    <name type="scientific">uncultured Caudovirales phage</name>
    <dbReference type="NCBI Taxonomy" id="2100421"/>
    <lineage>
        <taxon>Viruses</taxon>
        <taxon>Duplodnaviria</taxon>
        <taxon>Heunggongvirae</taxon>
        <taxon>Uroviricota</taxon>
        <taxon>Caudoviricetes</taxon>
        <taxon>Peduoviridae</taxon>
        <taxon>Maltschvirus</taxon>
        <taxon>Maltschvirus maltsch</taxon>
    </lineage>
</organism>
<proteinExistence type="predicted"/>
<accession>A0A6J7WBN6</accession>
<protein>
    <submittedName>
        <fullName evidence="1">Uncharacterized protein</fullName>
    </submittedName>
</protein>
<gene>
    <name evidence="1" type="ORF">UFOVP155_2</name>
</gene>
<reference evidence="1" key="1">
    <citation type="submission" date="2020-05" db="EMBL/GenBank/DDBJ databases">
        <authorList>
            <person name="Chiriac C."/>
            <person name="Salcher M."/>
            <person name="Ghai R."/>
            <person name="Kavagutti S V."/>
        </authorList>
    </citation>
    <scope>NUCLEOTIDE SEQUENCE</scope>
</reference>